<sequence length="125" mass="13601">MNRVDPRNLSVRDLRDELRELEESWTETLLRGSEDALDDFASRTRELEEEFDRRQGVADPIAAGGAAAEDTAATETTAGDEAPGRTATGEELSAGAASEEWPPGWRSPFERHSGEPAWGNGTARS</sequence>
<comment type="caution">
    <text evidence="2">The sequence shown here is derived from an EMBL/GenBank/DDBJ whole genome shotgun (WGS) entry which is preliminary data.</text>
</comment>
<feature type="region of interest" description="Disordered" evidence="1">
    <location>
        <begin position="33"/>
        <end position="125"/>
    </location>
</feature>
<evidence type="ECO:0000313" key="2">
    <source>
        <dbReference type="EMBL" id="GAA3836311.1"/>
    </source>
</evidence>
<reference evidence="3" key="1">
    <citation type="journal article" date="2019" name="Int. J. Syst. Evol. Microbiol.">
        <title>The Global Catalogue of Microorganisms (GCM) 10K type strain sequencing project: providing services to taxonomists for standard genome sequencing and annotation.</title>
        <authorList>
            <consortium name="The Broad Institute Genomics Platform"/>
            <consortium name="The Broad Institute Genome Sequencing Center for Infectious Disease"/>
            <person name="Wu L."/>
            <person name="Ma J."/>
        </authorList>
    </citation>
    <scope>NUCLEOTIDE SEQUENCE [LARGE SCALE GENOMIC DNA]</scope>
    <source>
        <strain evidence="3">JCM 16908</strain>
    </source>
</reference>
<proteinExistence type="predicted"/>
<dbReference type="EMBL" id="BAAAZR010000038">
    <property type="protein sequence ID" value="GAA3836311.1"/>
    <property type="molecule type" value="Genomic_DNA"/>
</dbReference>
<dbReference type="RefSeq" id="WP_344949934.1">
    <property type="nucleotide sequence ID" value="NZ_BAAAZR010000038.1"/>
</dbReference>
<evidence type="ECO:0000313" key="3">
    <source>
        <dbReference type="Proteomes" id="UP001500888"/>
    </source>
</evidence>
<dbReference type="Pfam" id="PF19655">
    <property type="entry name" value="DUF6158"/>
    <property type="match status" value="1"/>
</dbReference>
<accession>A0ABP7J8B2</accession>
<feature type="compositionally biased region" description="Low complexity" evidence="1">
    <location>
        <begin position="62"/>
        <end position="100"/>
    </location>
</feature>
<keyword evidence="3" id="KW-1185">Reference proteome</keyword>
<dbReference type="InterPro" id="IPR046156">
    <property type="entry name" value="DUF6158"/>
</dbReference>
<protein>
    <submittedName>
        <fullName evidence="2">Uncharacterized protein</fullName>
    </submittedName>
</protein>
<name>A0ABP7J8B2_9ACTN</name>
<organism evidence="2 3">
    <name type="scientific">Sphaerisporangium flaviroseum</name>
    <dbReference type="NCBI Taxonomy" id="509199"/>
    <lineage>
        <taxon>Bacteria</taxon>
        <taxon>Bacillati</taxon>
        <taxon>Actinomycetota</taxon>
        <taxon>Actinomycetes</taxon>
        <taxon>Streptosporangiales</taxon>
        <taxon>Streptosporangiaceae</taxon>
        <taxon>Sphaerisporangium</taxon>
    </lineage>
</organism>
<dbReference type="Proteomes" id="UP001500888">
    <property type="component" value="Unassembled WGS sequence"/>
</dbReference>
<feature type="compositionally biased region" description="Basic and acidic residues" evidence="1">
    <location>
        <begin position="40"/>
        <end position="56"/>
    </location>
</feature>
<gene>
    <name evidence="2" type="ORF">GCM10022226_67750</name>
</gene>
<evidence type="ECO:0000256" key="1">
    <source>
        <dbReference type="SAM" id="MobiDB-lite"/>
    </source>
</evidence>